<evidence type="ECO:0000313" key="2">
    <source>
        <dbReference type="EMBL" id="MDB6258088.1"/>
    </source>
</evidence>
<organism evidence="2 3">
    <name type="scientific">Lactobacillus amylovorus</name>
    <dbReference type="NCBI Taxonomy" id="1604"/>
    <lineage>
        <taxon>Bacteria</taxon>
        <taxon>Bacillati</taxon>
        <taxon>Bacillota</taxon>
        <taxon>Bacilli</taxon>
        <taxon>Lactobacillales</taxon>
        <taxon>Lactobacillaceae</taxon>
        <taxon>Lactobacillus</taxon>
    </lineage>
</organism>
<evidence type="ECO:0000256" key="1">
    <source>
        <dbReference type="SAM" id="MobiDB-lite"/>
    </source>
</evidence>
<gene>
    <name evidence="2" type="ORF">ODU72_05270</name>
</gene>
<feature type="region of interest" description="Disordered" evidence="1">
    <location>
        <begin position="51"/>
        <end position="74"/>
    </location>
</feature>
<accession>A0A9X3W4T1</accession>
<feature type="compositionally biased region" description="Basic and acidic residues" evidence="1">
    <location>
        <begin position="52"/>
        <end position="66"/>
    </location>
</feature>
<dbReference type="AlphaFoldDB" id="A0A9X3W4T1"/>
<dbReference type="EMBL" id="JAOTGY010000008">
    <property type="protein sequence ID" value="MDB6258088.1"/>
    <property type="molecule type" value="Genomic_DNA"/>
</dbReference>
<reference evidence="2" key="1">
    <citation type="journal article" date="2022" name="Microorganisms">
        <title>Antibiotic Susceptibility, Resistance Gene Determinants and Corresponding Genomic Regions in Lactobacillus amylovorus Isolates Derived from Wild Boars and Domestic Pigs.</title>
        <authorList>
            <person name="Moravkova M."/>
            <person name="Kostovova I."/>
            <person name="Kavanova K."/>
            <person name="Pechar R."/>
            <person name="Stanek S."/>
            <person name="Brychta A."/>
            <person name="Zeman M."/>
            <person name="Kubasova T."/>
        </authorList>
    </citation>
    <scope>NUCLEOTIDE SEQUENCE</scope>
    <source>
        <strain evidence="2">M490A</strain>
    </source>
</reference>
<comment type="caution">
    <text evidence="2">The sequence shown here is derived from an EMBL/GenBank/DDBJ whole genome shotgun (WGS) entry which is preliminary data.</text>
</comment>
<dbReference type="RefSeq" id="WP_271864758.1">
    <property type="nucleotide sequence ID" value="NZ_JAOTGR010000026.1"/>
</dbReference>
<name>A0A9X3W4T1_LACAM</name>
<proteinExistence type="predicted"/>
<dbReference type="Proteomes" id="UP001141981">
    <property type="component" value="Unassembled WGS sequence"/>
</dbReference>
<reference evidence="2" key="2">
    <citation type="submission" date="2022-10" db="EMBL/GenBank/DDBJ databases">
        <authorList>
            <person name="Kostovova I."/>
            <person name="Moravkova M."/>
            <person name="Pechar R."/>
        </authorList>
    </citation>
    <scope>NUCLEOTIDE SEQUENCE</scope>
    <source>
        <strain evidence="2">M490A</strain>
    </source>
</reference>
<evidence type="ECO:0000313" key="3">
    <source>
        <dbReference type="Proteomes" id="UP001141981"/>
    </source>
</evidence>
<protein>
    <submittedName>
        <fullName evidence="2">Uncharacterized protein</fullName>
    </submittedName>
</protein>
<sequence length="295" mass="35253">MAIILLILIAIIIWLLIKIYDYKKINTKLSKQNNELAERIKLLIGTSQLHSENSDEKSSQGSEENKYASIPPTPFNEKNAAAWKKYEDEQSKVWTKYRKVQESQPDYDKQFGRSFDYPKYTDKYDTNTDFSLRELLLLIWWGKIKKGRLTTTKIPKYFIFTYNLNVPKVTQKFIDKGWLVQEDDRYFLSKEANQVTDFYSDLWEMHQADNFPICLDEDFPNWNHGKLLITFYKNDIDFQNKLIDYYHKLESFYKNNPKFFSDKQMQNNHIQEIEQSVIEAQNVIDKNKKIIKAIE</sequence>